<dbReference type="PANTHER" id="PTHR19303">
    <property type="entry name" value="TRANSPOSON"/>
    <property type="match status" value="1"/>
</dbReference>
<dbReference type="OrthoDB" id="8111264at2759"/>
<keyword evidence="9" id="KW-1185">Reference proteome</keyword>
<dbReference type="RefSeq" id="XP_001604398.2">
    <property type="nucleotide sequence ID" value="XM_001604348.6"/>
</dbReference>
<proteinExistence type="inferred from homology"/>
<dbReference type="InterPro" id="IPR050863">
    <property type="entry name" value="CenT-Element_Derived"/>
</dbReference>
<dbReference type="Proteomes" id="UP000002358">
    <property type="component" value="Chromosome 4"/>
</dbReference>
<accession>A0A7M7G5F7</accession>
<dbReference type="InterPro" id="IPR004875">
    <property type="entry name" value="DDE_SF_endonuclease_dom"/>
</dbReference>
<dbReference type="EnsemblMetazoa" id="XM_001604348">
    <property type="protein sequence ID" value="XP_001604398"/>
    <property type="gene ID" value="LOC100120797"/>
</dbReference>
<dbReference type="InterPro" id="IPR006600">
    <property type="entry name" value="HTH_CenpB_DNA-bd_dom"/>
</dbReference>
<dbReference type="GO" id="GO:0005634">
    <property type="term" value="C:nucleus"/>
    <property type="evidence" value="ECO:0007669"/>
    <property type="project" value="UniProtKB-SubCell"/>
</dbReference>
<dbReference type="Pfam" id="PF04218">
    <property type="entry name" value="CENP-B_N"/>
    <property type="match status" value="1"/>
</dbReference>
<organism evidence="8 9">
    <name type="scientific">Nasonia vitripennis</name>
    <name type="common">Parasitic wasp</name>
    <dbReference type="NCBI Taxonomy" id="7425"/>
    <lineage>
        <taxon>Eukaryota</taxon>
        <taxon>Metazoa</taxon>
        <taxon>Ecdysozoa</taxon>
        <taxon>Arthropoda</taxon>
        <taxon>Hexapoda</taxon>
        <taxon>Insecta</taxon>
        <taxon>Pterygota</taxon>
        <taxon>Neoptera</taxon>
        <taxon>Endopterygota</taxon>
        <taxon>Hymenoptera</taxon>
        <taxon>Apocrita</taxon>
        <taxon>Proctotrupomorpha</taxon>
        <taxon>Chalcidoidea</taxon>
        <taxon>Pteromalidae</taxon>
        <taxon>Pteromalinae</taxon>
        <taxon>Nasonia</taxon>
    </lineage>
</organism>
<sequence>MSTCSDDDLFRRNEQATVYSNLENDSVALQQLYLKGDFAFPQIATNTTTDNSAKRRIKNFSLQEKVKVLDDVKLGRSKAEVRKEYGIGESTLRRWVHDEQKIRDALHEENASRKKLRPDDNPYVGEALIAWYNRCKQQNVQLSGLMLREKALELNKLLGGKENFTASNDWFNNWKRKYGLPDLTFAEECNNKPLEDSAVSQLTMTLSNAVEEESLLRCQIFKCDKTVLNYKSLPNRRFAGDRITIMACGNADGSLKLPLVVLGKSVKSTTLMNLQNSLPVFYAHQTTLWIDSDVLNEWFDNEFTPRVTEFLKARSLPLKAILIAENVPTDAFQNRPTSELQIHLILHNLSLVIGPMDNESLESIKMNYEHKLLRSIISAQDDGETMADHLQKINLRDFIYWISNAWDEVKPSTIVKCWKKLLADNEESNEVFFDDPQEVNPAVIQDMLRRINDYRDISADDVAKWIAENHETSRISIDNHIIEIVVKDTNEDLVDDAENMCEENKTLTAAEAMNGLNDAIRFFEQNGCASVAEMMTLVKLKEKALSIKINTK</sequence>
<dbReference type="InterPro" id="IPR036388">
    <property type="entry name" value="WH-like_DNA-bd_sf"/>
</dbReference>
<feature type="domain" description="HTH CENPB-type" evidence="7">
    <location>
        <begin position="112"/>
        <end position="184"/>
    </location>
</feature>
<evidence type="ECO:0000256" key="3">
    <source>
        <dbReference type="ARBA" id="ARBA00023125"/>
    </source>
</evidence>
<evidence type="ECO:0000256" key="2">
    <source>
        <dbReference type="ARBA" id="ARBA00010881"/>
    </source>
</evidence>
<evidence type="ECO:0000259" key="6">
    <source>
        <dbReference type="PROSITE" id="PS50960"/>
    </source>
</evidence>
<name>A0A7M7G5F7_NASVI</name>
<dbReference type="Gene3D" id="1.10.10.60">
    <property type="entry name" value="Homeodomain-like"/>
    <property type="match status" value="1"/>
</dbReference>
<reference evidence="8" key="1">
    <citation type="submission" date="2021-01" db="UniProtKB">
        <authorList>
            <consortium name="EnsemblMetazoa"/>
        </authorList>
    </citation>
    <scope>IDENTIFICATION</scope>
</reference>
<evidence type="ECO:0000313" key="8">
    <source>
        <dbReference type="EnsemblMetazoa" id="XP_001604398"/>
    </source>
</evidence>
<evidence type="ECO:0000313" key="9">
    <source>
        <dbReference type="Proteomes" id="UP000002358"/>
    </source>
</evidence>
<dbReference type="KEGG" id="nvi:100120797"/>
<keyword evidence="4 5" id="KW-0539">Nucleus</keyword>
<dbReference type="InParanoid" id="A0A7M7G5F7"/>
<dbReference type="PANTHER" id="PTHR19303:SF73">
    <property type="entry name" value="PROTEIN PDC2"/>
    <property type="match status" value="1"/>
</dbReference>
<evidence type="ECO:0000259" key="7">
    <source>
        <dbReference type="PROSITE" id="PS51253"/>
    </source>
</evidence>
<dbReference type="SUPFAM" id="SSF46689">
    <property type="entry name" value="Homeodomain-like"/>
    <property type="match status" value="2"/>
</dbReference>
<feature type="DNA-binding region" description="H-T-H motif" evidence="5">
    <location>
        <begin position="78"/>
        <end position="98"/>
    </location>
</feature>
<dbReference type="GO" id="GO:0003677">
    <property type="term" value="F:DNA binding"/>
    <property type="evidence" value="ECO:0007669"/>
    <property type="project" value="UniProtKB-UniRule"/>
</dbReference>
<dbReference type="PROSITE" id="PS50960">
    <property type="entry name" value="HTH_PSQ"/>
    <property type="match status" value="1"/>
</dbReference>
<dbReference type="PROSITE" id="PS51253">
    <property type="entry name" value="HTH_CENPB"/>
    <property type="match status" value="1"/>
</dbReference>
<dbReference type="SMR" id="A0A7M7G5F7"/>
<dbReference type="Pfam" id="PF03221">
    <property type="entry name" value="HTH_Tnp_Tc5"/>
    <property type="match status" value="1"/>
</dbReference>
<dbReference type="InterPro" id="IPR009057">
    <property type="entry name" value="Homeodomain-like_sf"/>
</dbReference>
<protein>
    <recommendedName>
        <fullName evidence="10">HTH CENPB-type domain-containing protein</fullName>
    </recommendedName>
</protein>
<dbReference type="InterPro" id="IPR007889">
    <property type="entry name" value="HTH_Psq"/>
</dbReference>
<keyword evidence="3 5" id="KW-0238">DNA-binding</keyword>
<evidence type="ECO:0008006" key="10">
    <source>
        <dbReference type="Google" id="ProtNLM"/>
    </source>
</evidence>
<evidence type="ECO:0000256" key="1">
    <source>
        <dbReference type="ARBA" id="ARBA00004123"/>
    </source>
</evidence>
<comment type="subcellular location">
    <subcellularLocation>
        <location evidence="1 5">Nucleus</location>
    </subcellularLocation>
</comment>
<dbReference type="Gene3D" id="1.10.10.10">
    <property type="entry name" value="Winged helix-like DNA-binding domain superfamily/Winged helix DNA-binding domain"/>
    <property type="match status" value="1"/>
</dbReference>
<dbReference type="AlphaFoldDB" id="A0A7M7G5F7"/>
<dbReference type="SMART" id="SM00674">
    <property type="entry name" value="CENPB"/>
    <property type="match status" value="1"/>
</dbReference>
<evidence type="ECO:0000256" key="4">
    <source>
        <dbReference type="ARBA" id="ARBA00023242"/>
    </source>
</evidence>
<dbReference type="Pfam" id="PF03184">
    <property type="entry name" value="DDE_1"/>
    <property type="match status" value="1"/>
</dbReference>
<feature type="domain" description="HTH psq-type" evidence="6">
    <location>
        <begin position="51"/>
        <end position="102"/>
    </location>
</feature>
<dbReference type="GeneID" id="100120797"/>
<comment type="similarity">
    <text evidence="2">Belongs to the tigger transposable element derived protein family.</text>
</comment>
<evidence type="ECO:0000256" key="5">
    <source>
        <dbReference type="PROSITE-ProRule" id="PRU00320"/>
    </source>
</evidence>